<dbReference type="Pfam" id="PF04978">
    <property type="entry name" value="MST"/>
    <property type="match status" value="1"/>
</dbReference>
<name>A0A7K1LKN3_9MICC</name>
<dbReference type="EMBL" id="WOGT01000008">
    <property type="protein sequence ID" value="MUN55761.1"/>
    <property type="molecule type" value="Genomic_DNA"/>
</dbReference>
<sequence>MYLPEINDERTTLCKYLDVQLDAIRASAFGLDDAEARQSPLRSALSISGIIKHIVYCMKQSLSRAGHSEHDQPFEAFTTSFTPTEDESLEALLARFDAVRAEYMTMCREGDLESEVQAGPMPWYGLNEARPAKLRYLYAHHLEEFARHAGHADVIREQLDGAQAIELLASVEGQPANDFVTPWSR</sequence>
<reference evidence="1 2" key="1">
    <citation type="submission" date="2019-12" db="EMBL/GenBank/DDBJ databases">
        <authorList>
            <person name="Li J."/>
            <person name="Shi Y."/>
            <person name="Xu G."/>
            <person name="Xiao D."/>
            <person name="Ran X."/>
        </authorList>
    </citation>
    <scope>NUCLEOTIDE SEQUENCE [LARGE SCALE GENOMIC DNA]</scope>
    <source>
        <strain evidence="1 2">JCM 15915</strain>
    </source>
</reference>
<dbReference type="Gene3D" id="1.20.120.450">
    <property type="entry name" value="dinb family like domain"/>
    <property type="match status" value="1"/>
</dbReference>
<accession>A0A7K1LKN3</accession>
<dbReference type="RefSeq" id="WP_129315622.1">
    <property type="nucleotide sequence ID" value="NZ_NOIQ01000009.1"/>
</dbReference>
<dbReference type="AlphaFoldDB" id="A0A7K1LKN3"/>
<gene>
    <name evidence="1" type="ORF">GMA10_11155</name>
</gene>
<dbReference type="Proteomes" id="UP000462152">
    <property type="component" value="Unassembled WGS sequence"/>
</dbReference>
<protein>
    <submittedName>
        <fullName evidence="1">DUF664 domain-containing protein</fullName>
    </submittedName>
</protein>
<keyword evidence="2" id="KW-1185">Reference proteome</keyword>
<evidence type="ECO:0000313" key="2">
    <source>
        <dbReference type="Proteomes" id="UP000462152"/>
    </source>
</evidence>
<comment type="caution">
    <text evidence="1">The sequence shown here is derived from an EMBL/GenBank/DDBJ whole genome shotgun (WGS) entry which is preliminary data.</text>
</comment>
<proteinExistence type="predicted"/>
<dbReference type="SUPFAM" id="SSF109854">
    <property type="entry name" value="DinB/YfiT-like putative metalloenzymes"/>
    <property type="match status" value="1"/>
</dbReference>
<dbReference type="InterPro" id="IPR034660">
    <property type="entry name" value="DinB/YfiT-like"/>
</dbReference>
<dbReference type="OrthoDB" id="4548523at2"/>
<organism evidence="1 2">
    <name type="scientific">Rothia koreensis</name>
    <dbReference type="NCBI Taxonomy" id="592378"/>
    <lineage>
        <taxon>Bacteria</taxon>
        <taxon>Bacillati</taxon>
        <taxon>Actinomycetota</taxon>
        <taxon>Actinomycetes</taxon>
        <taxon>Micrococcales</taxon>
        <taxon>Micrococcaceae</taxon>
        <taxon>Rothia</taxon>
    </lineage>
</organism>
<evidence type="ECO:0000313" key="1">
    <source>
        <dbReference type="EMBL" id="MUN55761.1"/>
    </source>
</evidence>
<dbReference type="InterPro" id="IPR007061">
    <property type="entry name" value="MST-like"/>
</dbReference>